<evidence type="ECO:0000313" key="3">
    <source>
        <dbReference type="Proteomes" id="UP000016935"/>
    </source>
</evidence>
<dbReference type="AlphaFoldDB" id="R0KKM6"/>
<feature type="signal peptide" evidence="1">
    <location>
        <begin position="1"/>
        <end position="19"/>
    </location>
</feature>
<feature type="chain" id="PRO_5004354240" evidence="1">
    <location>
        <begin position="20"/>
        <end position="85"/>
    </location>
</feature>
<name>R0KKM6_EXST2</name>
<evidence type="ECO:0000256" key="1">
    <source>
        <dbReference type="SAM" id="SignalP"/>
    </source>
</evidence>
<keyword evidence="1" id="KW-0732">Signal</keyword>
<evidence type="ECO:0000313" key="2">
    <source>
        <dbReference type="EMBL" id="EOA89664.1"/>
    </source>
</evidence>
<protein>
    <submittedName>
        <fullName evidence="2">Uncharacterized protein</fullName>
    </submittedName>
</protein>
<dbReference type="RefSeq" id="XP_008022401.1">
    <property type="nucleotide sequence ID" value="XM_008024210.1"/>
</dbReference>
<reference evidence="2 3" key="2">
    <citation type="journal article" date="2013" name="PLoS Genet.">
        <title>Comparative genome structure, secondary metabolite, and effector coding capacity across Cochliobolus pathogens.</title>
        <authorList>
            <person name="Condon B.J."/>
            <person name="Leng Y."/>
            <person name="Wu D."/>
            <person name="Bushley K.E."/>
            <person name="Ohm R.A."/>
            <person name="Otillar R."/>
            <person name="Martin J."/>
            <person name="Schackwitz W."/>
            <person name="Grimwood J."/>
            <person name="MohdZainudin N."/>
            <person name="Xue C."/>
            <person name="Wang R."/>
            <person name="Manning V.A."/>
            <person name="Dhillon B."/>
            <person name="Tu Z.J."/>
            <person name="Steffenson B.J."/>
            <person name="Salamov A."/>
            <person name="Sun H."/>
            <person name="Lowry S."/>
            <person name="LaButti K."/>
            <person name="Han J."/>
            <person name="Copeland A."/>
            <person name="Lindquist E."/>
            <person name="Barry K."/>
            <person name="Schmutz J."/>
            <person name="Baker S.E."/>
            <person name="Ciuffetti L.M."/>
            <person name="Grigoriev I.V."/>
            <person name="Zhong S."/>
            <person name="Turgeon B.G."/>
        </authorList>
    </citation>
    <scope>NUCLEOTIDE SEQUENCE [LARGE SCALE GENOMIC DNA]</scope>
    <source>
        <strain evidence="3">28A</strain>
    </source>
</reference>
<sequence>MKFAIVISTILFGAVPALAGTRVWCEWADFAKVEGKCIDSAYNLPVVDIGTCCVVTTVEEVKFKSICKELNSNFNSGGYCKGNGE</sequence>
<proteinExistence type="predicted"/>
<dbReference type="HOGENOM" id="CLU_2589398_0_0_1"/>
<dbReference type="EMBL" id="KB908504">
    <property type="protein sequence ID" value="EOA89664.1"/>
    <property type="molecule type" value="Genomic_DNA"/>
</dbReference>
<dbReference type="GeneID" id="19402966"/>
<organism evidence="2 3">
    <name type="scientific">Exserohilum turcicum (strain 28A)</name>
    <name type="common">Northern leaf blight fungus</name>
    <name type="synonym">Setosphaeria turcica</name>
    <dbReference type="NCBI Taxonomy" id="671987"/>
    <lineage>
        <taxon>Eukaryota</taxon>
        <taxon>Fungi</taxon>
        <taxon>Dikarya</taxon>
        <taxon>Ascomycota</taxon>
        <taxon>Pezizomycotina</taxon>
        <taxon>Dothideomycetes</taxon>
        <taxon>Pleosporomycetidae</taxon>
        <taxon>Pleosporales</taxon>
        <taxon>Pleosporineae</taxon>
        <taxon>Pleosporaceae</taxon>
        <taxon>Exserohilum</taxon>
    </lineage>
</organism>
<dbReference type="Proteomes" id="UP000016935">
    <property type="component" value="Unassembled WGS sequence"/>
</dbReference>
<keyword evidence="3" id="KW-1185">Reference proteome</keyword>
<accession>R0KKM6</accession>
<gene>
    <name evidence="2" type="ORF">SETTUDRAFT_25985</name>
</gene>
<reference evidence="2 3" key="1">
    <citation type="journal article" date="2012" name="PLoS Pathog.">
        <title>Diverse lifestyles and strategies of plant pathogenesis encoded in the genomes of eighteen Dothideomycetes fungi.</title>
        <authorList>
            <person name="Ohm R.A."/>
            <person name="Feau N."/>
            <person name="Henrissat B."/>
            <person name="Schoch C.L."/>
            <person name="Horwitz B.A."/>
            <person name="Barry K.W."/>
            <person name="Condon B.J."/>
            <person name="Copeland A.C."/>
            <person name="Dhillon B."/>
            <person name="Glaser F."/>
            <person name="Hesse C.N."/>
            <person name="Kosti I."/>
            <person name="LaButti K."/>
            <person name="Lindquist E.A."/>
            <person name="Lucas S."/>
            <person name="Salamov A.A."/>
            <person name="Bradshaw R.E."/>
            <person name="Ciuffetti L."/>
            <person name="Hamelin R.C."/>
            <person name="Kema G.H.J."/>
            <person name="Lawrence C."/>
            <person name="Scott J.A."/>
            <person name="Spatafora J.W."/>
            <person name="Turgeon B.G."/>
            <person name="de Wit P.J.G.M."/>
            <person name="Zhong S."/>
            <person name="Goodwin S.B."/>
            <person name="Grigoriev I.V."/>
        </authorList>
    </citation>
    <scope>NUCLEOTIDE SEQUENCE [LARGE SCALE GENOMIC DNA]</scope>
    <source>
        <strain evidence="3">28A</strain>
    </source>
</reference>